<accession>A0A6A7AD69</accession>
<dbReference type="Proteomes" id="UP000799424">
    <property type="component" value="Unassembled WGS sequence"/>
</dbReference>
<protein>
    <submittedName>
        <fullName evidence="1">Uncharacterized protein</fullName>
    </submittedName>
</protein>
<organism evidence="1 2">
    <name type="scientific">Ophiobolus disseminans</name>
    <dbReference type="NCBI Taxonomy" id="1469910"/>
    <lineage>
        <taxon>Eukaryota</taxon>
        <taxon>Fungi</taxon>
        <taxon>Dikarya</taxon>
        <taxon>Ascomycota</taxon>
        <taxon>Pezizomycotina</taxon>
        <taxon>Dothideomycetes</taxon>
        <taxon>Pleosporomycetidae</taxon>
        <taxon>Pleosporales</taxon>
        <taxon>Pleosporineae</taxon>
        <taxon>Phaeosphaeriaceae</taxon>
        <taxon>Ophiobolus</taxon>
    </lineage>
</organism>
<keyword evidence="2" id="KW-1185">Reference proteome</keyword>
<proteinExistence type="predicted"/>
<evidence type="ECO:0000313" key="1">
    <source>
        <dbReference type="EMBL" id="KAF2831093.1"/>
    </source>
</evidence>
<dbReference type="EMBL" id="MU006218">
    <property type="protein sequence ID" value="KAF2831093.1"/>
    <property type="molecule type" value="Genomic_DNA"/>
</dbReference>
<gene>
    <name evidence="1" type="ORF">CC86DRAFT_430771</name>
</gene>
<dbReference type="AlphaFoldDB" id="A0A6A7AD69"/>
<dbReference type="OrthoDB" id="3795249at2759"/>
<evidence type="ECO:0000313" key="2">
    <source>
        <dbReference type="Proteomes" id="UP000799424"/>
    </source>
</evidence>
<reference evidence="1" key="1">
    <citation type="journal article" date="2020" name="Stud. Mycol.">
        <title>101 Dothideomycetes genomes: a test case for predicting lifestyles and emergence of pathogens.</title>
        <authorList>
            <person name="Haridas S."/>
            <person name="Albert R."/>
            <person name="Binder M."/>
            <person name="Bloem J."/>
            <person name="Labutti K."/>
            <person name="Salamov A."/>
            <person name="Andreopoulos B."/>
            <person name="Baker S."/>
            <person name="Barry K."/>
            <person name="Bills G."/>
            <person name="Bluhm B."/>
            <person name="Cannon C."/>
            <person name="Castanera R."/>
            <person name="Culley D."/>
            <person name="Daum C."/>
            <person name="Ezra D."/>
            <person name="Gonzalez J."/>
            <person name="Henrissat B."/>
            <person name="Kuo A."/>
            <person name="Liang C."/>
            <person name="Lipzen A."/>
            <person name="Lutzoni F."/>
            <person name="Magnuson J."/>
            <person name="Mondo S."/>
            <person name="Nolan M."/>
            <person name="Ohm R."/>
            <person name="Pangilinan J."/>
            <person name="Park H.-J."/>
            <person name="Ramirez L."/>
            <person name="Alfaro M."/>
            <person name="Sun H."/>
            <person name="Tritt A."/>
            <person name="Yoshinaga Y."/>
            <person name="Zwiers L.-H."/>
            <person name="Turgeon B."/>
            <person name="Goodwin S."/>
            <person name="Spatafora J."/>
            <person name="Crous P."/>
            <person name="Grigoriev I."/>
        </authorList>
    </citation>
    <scope>NUCLEOTIDE SEQUENCE</scope>
    <source>
        <strain evidence="1">CBS 113818</strain>
    </source>
</reference>
<sequence length="61" mass="6897">LDCVVQAAVKDEGAKEAKELSLTLYHLQVQNKLLNHEKSGLREALVIKKKHKKCGKPLYLQ</sequence>
<feature type="non-terminal residue" evidence="1">
    <location>
        <position position="1"/>
    </location>
</feature>
<name>A0A6A7AD69_9PLEO</name>